<dbReference type="EMBL" id="JANPWB010000014">
    <property type="protein sequence ID" value="KAJ1098821.1"/>
    <property type="molecule type" value="Genomic_DNA"/>
</dbReference>
<organism evidence="13 14">
    <name type="scientific">Pleurodeles waltl</name>
    <name type="common">Iberian ribbed newt</name>
    <dbReference type="NCBI Taxonomy" id="8319"/>
    <lineage>
        <taxon>Eukaryota</taxon>
        <taxon>Metazoa</taxon>
        <taxon>Chordata</taxon>
        <taxon>Craniata</taxon>
        <taxon>Vertebrata</taxon>
        <taxon>Euteleostomi</taxon>
        <taxon>Amphibia</taxon>
        <taxon>Batrachia</taxon>
        <taxon>Caudata</taxon>
        <taxon>Salamandroidea</taxon>
        <taxon>Salamandridae</taxon>
        <taxon>Pleurodelinae</taxon>
        <taxon>Pleurodeles</taxon>
    </lineage>
</organism>
<feature type="domain" description="C2H2-type" evidence="11">
    <location>
        <begin position="1099"/>
        <end position="1125"/>
    </location>
</feature>
<feature type="compositionally biased region" description="Basic and acidic residues" evidence="10">
    <location>
        <begin position="568"/>
        <end position="586"/>
    </location>
</feature>
<comment type="similarity">
    <text evidence="2">Belongs to the krueppel C2H2-type zinc-finger protein family.</text>
</comment>
<dbReference type="InterPro" id="IPR013087">
    <property type="entry name" value="Znf_C2H2_type"/>
</dbReference>
<dbReference type="FunFam" id="3.30.160.60:FF:000100">
    <property type="entry name" value="Zinc finger 45-like"/>
    <property type="match status" value="1"/>
</dbReference>
<feature type="region of interest" description="Disordered" evidence="10">
    <location>
        <begin position="702"/>
        <end position="763"/>
    </location>
</feature>
<feature type="region of interest" description="Disordered" evidence="10">
    <location>
        <begin position="544"/>
        <end position="661"/>
    </location>
</feature>
<feature type="domain" description="C2H2-type" evidence="11">
    <location>
        <begin position="1015"/>
        <end position="1042"/>
    </location>
</feature>
<dbReference type="GO" id="GO:0005634">
    <property type="term" value="C:nucleus"/>
    <property type="evidence" value="ECO:0007669"/>
    <property type="project" value="UniProtKB-SubCell"/>
</dbReference>
<dbReference type="InterPro" id="IPR036051">
    <property type="entry name" value="KRAB_dom_sf"/>
</dbReference>
<protein>
    <submittedName>
        <fullName evidence="13">Uncharacterized protein</fullName>
    </submittedName>
</protein>
<dbReference type="Pfam" id="PF01352">
    <property type="entry name" value="KRAB"/>
    <property type="match status" value="1"/>
</dbReference>
<feature type="domain" description="C2H2-type" evidence="11">
    <location>
        <begin position="959"/>
        <end position="986"/>
    </location>
</feature>
<evidence type="ECO:0000259" key="11">
    <source>
        <dbReference type="PROSITE" id="PS50157"/>
    </source>
</evidence>
<dbReference type="InterPro" id="IPR001909">
    <property type="entry name" value="KRAB"/>
</dbReference>
<keyword evidence="5 9" id="KW-0863">Zinc-finger</keyword>
<dbReference type="FunFam" id="3.30.160.60:FF:000065">
    <property type="entry name" value="B-cell CLL/lymphoma 6, member B"/>
    <property type="match status" value="1"/>
</dbReference>
<dbReference type="InterPro" id="IPR050752">
    <property type="entry name" value="C2H2-ZF_domain"/>
</dbReference>
<evidence type="ECO:0000259" key="12">
    <source>
        <dbReference type="PROSITE" id="PS50805"/>
    </source>
</evidence>
<dbReference type="PROSITE" id="PS50157">
    <property type="entry name" value="ZINC_FINGER_C2H2_2"/>
    <property type="match status" value="11"/>
</dbReference>
<evidence type="ECO:0000256" key="9">
    <source>
        <dbReference type="PROSITE-ProRule" id="PRU00042"/>
    </source>
</evidence>
<evidence type="ECO:0000313" key="14">
    <source>
        <dbReference type="Proteomes" id="UP001066276"/>
    </source>
</evidence>
<dbReference type="SMART" id="SM00349">
    <property type="entry name" value="KRAB"/>
    <property type="match status" value="1"/>
</dbReference>
<feature type="domain" description="C2H2-type" evidence="11">
    <location>
        <begin position="814"/>
        <end position="841"/>
    </location>
</feature>
<dbReference type="CDD" id="cd07765">
    <property type="entry name" value="KRAB_A-box"/>
    <property type="match status" value="1"/>
</dbReference>
<dbReference type="FunFam" id="3.30.160.60:FF:000295">
    <property type="entry name" value="zinc finger protein 19"/>
    <property type="match status" value="1"/>
</dbReference>
<evidence type="ECO:0000256" key="1">
    <source>
        <dbReference type="ARBA" id="ARBA00004123"/>
    </source>
</evidence>
<proteinExistence type="inferred from homology"/>
<evidence type="ECO:0000256" key="10">
    <source>
        <dbReference type="SAM" id="MobiDB-lite"/>
    </source>
</evidence>
<evidence type="ECO:0000256" key="8">
    <source>
        <dbReference type="ARBA" id="ARBA00023242"/>
    </source>
</evidence>
<evidence type="ECO:0000256" key="4">
    <source>
        <dbReference type="ARBA" id="ARBA00022737"/>
    </source>
</evidence>
<keyword evidence="3" id="KW-0479">Metal-binding</keyword>
<accession>A0AAV7M4W3</accession>
<sequence>MNWDSPALSEEWRKFKQHAELVFQGPLRSTKEDEKCCYLLIWVGEKGRDIFNTWVGIPAEDRSRLDTYYIRFDEWVKVKENPIYARSKFYERRQSPGEPLEQFVAEMSLLAQDCCFVNTEEMIRDRLVCGVYLQEVRQKMINEGPHLCLNRALEIARICEITQGRLEDVYRDSPFMDYKPPWLKRRALERSAREEVATPIESCDESGSSLETEEALDFSETEQMDQEWYLKLIPMCFEDVAFLFSDKEWETLQQHQKQLYKDMMQENYKTLVSLGYDFPKPELVALLEEGKMLCSAVREVPPAFVPIDEDITEAFLLSLIPDDDYDSDPNCADDRDSTDDSVGSVPDLPEPLMANGPIIAQKRVSDDSTVFVREITMNGRQWNVTVNCIATKPVGPDREKKHAGLAAETGLLSKCLSPSFENFVRVNGRTSPASCQRAITPDPNQQTSLFGKTKRHNYSAMVKENEKGFDARPNLKADSVQQKLKPFNNNTEHVDKFHLGAHIPLLLNIKQEEDPEKGLVVDAQLKQLLPFGLDIKEEPEAIPIQEESSQTSTATSSHQSVQRKRGYLQKDAESDSRSHSDSESSRRHSTRIKGQQPESATGQVGTSEESDQSDHPGSERAAPARRKRKSNDDALAKNDSTRKRGRKPRDPSVQRPALKSRLPEEQVPLAVQKMYRCSKCQRTFSHYSQFIAHQRYEMKKMTQNSESVKGSKADSDSSEPKEAEETVETLGEASTSQRVTRSGKNVDDSKNKENDSSKGQRLRERKSFTCNICKETFTSKSSMVVHKGDNDEEVYNCTQCEESEGQATPGGTKYECGICQKTFAHRTGLVAHLRIHTGDKPHQCSECQQTFSYKSALIVHQRIHKKEKEKEKPQDKVQEKVQEPMRTIVPIVKSPVSGMVRTYQCPQCKEQFANSTLLFTHQQTHTGPKPHQCQYCDKSFNDKSLLTVHLKTHTGESPYQCGKCQKTFTSQSLLVSHSLTHSTGKPFQCTMCEKSFNGEALLISHQRTHTGEKTFLCGQCKETFKSEALLAEHQKVHMEDRPHKCDYCEKGFNSQTLLVAHRRIHTGEKAFHCHYCGEGFNTSSLLNVHLRNHAPEKPYPCDLCERSFNLKSLQQAHRATHDLDK</sequence>
<feature type="domain" description="C2H2-type" evidence="11">
    <location>
        <begin position="1071"/>
        <end position="1098"/>
    </location>
</feature>
<feature type="domain" description="C2H2-type" evidence="11">
    <location>
        <begin position="987"/>
        <end position="1014"/>
    </location>
</feature>
<feature type="domain" description="C2H2-type" evidence="11">
    <location>
        <begin position="931"/>
        <end position="958"/>
    </location>
</feature>
<feature type="region of interest" description="Disordered" evidence="10">
    <location>
        <begin position="327"/>
        <end position="353"/>
    </location>
</feature>
<name>A0AAV7M4W3_PLEWA</name>
<dbReference type="GO" id="GO:0000978">
    <property type="term" value="F:RNA polymerase II cis-regulatory region sequence-specific DNA binding"/>
    <property type="evidence" value="ECO:0007669"/>
    <property type="project" value="TreeGrafter"/>
</dbReference>
<feature type="compositionally biased region" description="Low complexity" evidence="10">
    <location>
        <begin position="548"/>
        <end position="560"/>
    </location>
</feature>
<evidence type="ECO:0000256" key="2">
    <source>
        <dbReference type="ARBA" id="ARBA00006991"/>
    </source>
</evidence>
<feature type="compositionally biased region" description="Polar residues" evidence="10">
    <location>
        <begin position="592"/>
        <end position="607"/>
    </location>
</feature>
<dbReference type="AlphaFoldDB" id="A0AAV7M4W3"/>
<dbReference type="PROSITE" id="PS00028">
    <property type="entry name" value="ZINC_FINGER_C2H2_1"/>
    <property type="match status" value="10"/>
</dbReference>
<feature type="compositionally biased region" description="Polar residues" evidence="10">
    <location>
        <begin position="732"/>
        <end position="743"/>
    </location>
</feature>
<dbReference type="FunFam" id="3.30.160.60:FF:002343">
    <property type="entry name" value="Zinc finger protein 33A"/>
    <property type="match status" value="1"/>
</dbReference>
<dbReference type="Gene3D" id="6.10.140.140">
    <property type="match status" value="1"/>
</dbReference>
<evidence type="ECO:0000256" key="3">
    <source>
        <dbReference type="ARBA" id="ARBA00022723"/>
    </source>
</evidence>
<dbReference type="SUPFAM" id="SSF109640">
    <property type="entry name" value="KRAB domain (Kruppel-associated box)"/>
    <property type="match status" value="1"/>
</dbReference>
<comment type="subcellular location">
    <subcellularLocation>
        <location evidence="1">Nucleus</location>
    </subcellularLocation>
</comment>
<feature type="domain" description="C2H2-type" evidence="11">
    <location>
        <begin position="903"/>
        <end position="930"/>
    </location>
</feature>
<feature type="compositionally biased region" description="Basic and acidic residues" evidence="10">
    <location>
        <begin position="630"/>
        <end position="652"/>
    </location>
</feature>
<feature type="domain" description="C2H2-type" evidence="11">
    <location>
        <begin position="675"/>
        <end position="702"/>
    </location>
</feature>
<gene>
    <name evidence="13" type="ORF">NDU88_003928</name>
</gene>
<dbReference type="PANTHER" id="PTHR24384:SF218">
    <property type="entry name" value="ZINC FINGER PROTEIN 502"/>
    <property type="match status" value="1"/>
</dbReference>
<evidence type="ECO:0000256" key="7">
    <source>
        <dbReference type="ARBA" id="ARBA00023125"/>
    </source>
</evidence>
<keyword evidence="6" id="KW-0862">Zinc</keyword>
<feature type="domain" description="KRAB" evidence="12">
    <location>
        <begin position="235"/>
        <end position="306"/>
    </location>
</feature>
<evidence type="ECO:0000313" key="13">
    <source>
        <dbReference type="EMBL" id="KAJ1098821.1"/>
    </source>
</evidence>
<dbReference type="FunFam" id="3.30.160.60:FF:000512">
    <property type="entry name" value="zinc finger protein 197 isoform X1"/>
    <property type="match status" value="2"/>
</dbReference>
<dbReference type="GO" id="GO:0000981">
    <property type="term" value="F:DNA-binding transcription factor activity, RNA polymerase II-specific"/>
    <property type="evidence" value="ECO:0007669"/>
    <property type="project" value="TreeGrafter"/>
</dbReference>
<evidence type="ECO:0000256" key="6">
    <source>
        <dbReference type="ARBA" id="ARBA00022833"/>
    </source>
</evidence>
<dbReference type="SUPFAM" id="SSF57667">
    <property type="entry name" value="beta-beta-alpha zinc fingers"/>
    <property type="match status" value="6"/>
</dbReference>
<dbReference type="PROSITE" id="PS50805">
    <property type="entry name" value="KRAB"/>
    <property type="match status" value="1"/>
</dbReference>
<dbReference type="Pfam" id="PF00096">
    <property type="entry name" value="zf-C2H2"/>
    <property type="match status" value="9"/>
</dbReference>
<feature type="compositionally biased region" description="Basic and acidic residues" evidence="10">
    <location>
        <begin position="709"/>
        <end position="724"/>
    </location>
</feature>
<dbReference type="Gene3D" id="3.30.160.60">
    <property type="entry name" value="Classic Zinc Finger"/>
    <property type="match status" value="11"/>
</dbReference>
<feature type="domain" description="C2H2-type" evidence="11">
    <location>
        <begin position="1043"/>
        <end position="1070"/>
    </location>
</feature>
<feature type="compositionally biased region" description="Basic and acidic residues" evidence="10">
    <location>
        <begin position="744"/>
        <end position="763"/>
    </location>
</feature>
<comment type="caution">
    <text evidence="13">The sequence shown here is derived from an EMBL/GenBank/DDBJ whole genome shotgun (WGS) entry which is preliminary data.</text>
</comment>
<dbReference type="FunFam" id="3.30.160.60:FF:000045">
    <property type="entry name" value="ZFP69 zinc finger protein B"/>
    <property type="match status" value="1"/>
</dbReference>
<dbReference type="InterPro" id="IPR036236">
    <property type="entry name" value="Znf_C2H2_sf"/>
</dbReference>
<dbReference type="GO" id="GO:0008270">
    <property type="term" value="F:zinc ion binding"/>
    <property type="evidence" value="ECO:0007669"/>
    <property type="project" value="UniProtKB-KW"/>
</dbReference>
<keyword evidence="8" id="KW-0539">Nucleus</keyword>
<evidence type="ECO:0000256" key="5">
    <source>
        <dbReference type="ARBA" id="ARBA00022771"/>
    </source>
</evidence>
<keyword evidence="14" id="KW-1185">Reference proteome</keyword>
<feature type="domain" description="C2H2-type" evidence="11">
    <location>
        <begin position="842"/>
        <end position="869"/>
    </location>
</feature>
<keyword evidence="7" id="KW-0238">DNA-binding</keyword>
<dbReference type="PANTHER" id="PTHR24384">
    <property type="entry name" value="FINGER PUTATIVE TRANSCRIPTION FACTOR FAMILY-RELATED"/>
    <property type="match status" value="1"/>
</dbReference>
<dbReference type="SMART" id="SM00355">
    <property type="entry name" value="ZnF_C2H2"/>
    <property type="match status" value="12"/>
</dbReference>
<dbReference type="Proteomes" id="UP001066276">
    <property type="component" value="Chromosome 10"/>
</dbReference>
<keyword evidence="4" id="KW-0677">Repeat</keyword>
<reference evidence="13" key="1">
    <citation type="journal article" date="2022" name="bioRxiv">
        <title>Sequencing and chromosome-scale assembly of the giantPleurodeles waltlgenome.</title>
        <authorList>
            <person name="Brown T."/>
            <person name="Elewa A."/>
            <person name="Iarovenko S."/>
            <person name="Subramanian E."/>
            <person name="Araus A.J."/>
            <person name="Petzold A."/>
            <person name="Susuki M."/>
            <person name="Suzuki K.-i.T."/>
            <person name="Hayashi T."/>
            <person name="Toyoda A."/>
            <person name="Oliveira C."/>
            <person name="Osipova E."/>
            <person name="Leigh N.D."/>
            <person name="Simon A."/>
            <person name="Yun M.H."/>
        </authorList>
    </citation>
    <scope>NUCLEOTIDE SEQUENCE</scope>
    <source>
        <strain evidence="13">20211129_DDA</strain>
        <tissue evidence="13">Liver</tissue>
    </source>
</reference>